<reference evidence="2" key="1">
    <citation type="submission" date="2020-01" db="EMBL/GenBank/DDBJ databases">
        <title>Draft genome sequence of the Termite Coptotermes fromosanus.</title>
        <authorList>
            <person name="Itakura S."/>
            <person name="Yosikawa Y."/>
            <person name="Umezawa K."/>
        </authorList>
    </citation>
    <scope>NUCLEOTIDE SEQUENCE [LARGE SCALE GENOMIC DNA]</scope>
</reference>
<dbReference type="OrthoDB" id="6118231at2759"/>
<keyword evidence="2" id="KW-1185">Reference proteome</keyword>
<dbReference type="PANTHER" id="PTHR46060">
    <property type="entry name" value="MARINER MOS1 TRANSPOSASE-LIKE PROTEIN"/>
    <property type="match status" value="1"/>
</dbReference>
<sequence length="148" mass="17161">MDDVAKALNISHGSTHSITHDILKHRKLCAWWVPRLLSDEDKSKRLEACREHLQPYEAEKEDFCIKLLPLMKRTFITMNRRGPIFAHYIPRGELDKAKPHVVARTLETLQKLKPEFPKYPPSSPSFSPCDFHVFGALKKFKGQALRIE</sequence>
<name>A0A6L2PB39_COPFO</name>
<evidence type="ECO:0000313" key="1">
    <source>
        <dbReference type="EMBL" id="GFG29659.1"/>
    </source>
</evidence>
<dbReference type="AlphaFoldDB" id="A0A6L2PB39"/>
<evidence type="ECO:0000313" key="2">
    <source>
        <dbReference type="Proteomes" id="UP000502823"/>
    </source>
</evidence>
<dbReference type="GO" id="GO:0003676">
    <property type="term" value="F:nucleic acid binding"/>
    <property type="evidence" value="ECO:0007669"/>
    <property type="project" value="InterPro"/>
</dbReference>
<accession>A0A6L2PB39</accession>
<dbReference type="InterPro" id="IPR052709">
    <property type="entry name" value="Transposase-MT_Hybrid"/>
</dbReference>
<organism evidence="1 2">
    <name type="scientific">Coptotermes formosanus</name>
    <name type="common">Formosan subterranean termite</name>
    <dbReference type="NCBI Taxonomy" id="36987"/>
    <lineage>
        <taxon>Eukaryota</taxon>
        <taxon>Metazoa</taxon>
        <taxon>Ecdysozoa</taxon>
        <taxon>Arthropoda</taxon>
        <taxon>Hexapoda</taxon>
        <taxon>Insecta</taxon>
        <taxon>Pterygota</taxon>
        <taxon>Neoptera</taxon>
        <taxon>Polyneoptera</taxon>
        <taxon>Dictyoptera</taxon>
        <taxon>Blattodea</taxon>
        <taxon>Blattoidea</taxon>
        <taxon>Termitoidae</taxon>
        <taxon>Rhinotermitidae</taxon>
        <taxon>Coptotermes</taxon>
    </lineage>
</organism>
<gene>
    <name evidence="1" type="ORF">Cfor_02970</name>
</gene>
<proteinExistence type="predicted"/>
<dbReference type="Proteomes" id="UP000502823">
    <property type="component" value="Unassembled WGS sequence"/>
</dbReference>
<dbReference type="Gene3D" id="3.30.420.10">
    <property type="entry name" value="Ribonuclease H-like superfamily/Ribonuclease H"/>
    <property type="match status" value="1"/>
</dbReference>
<dbReference type="PANTHER" id="PTHR46060:SF1">
    <property type="entry name" value="MARINER MOS1 TRANSPOSASE-LIKE PROTEIN"/>
    <property type="match status" value="1"/>
</dbReference>
<protein>
    <submittedName>
        <fullName evidence="1">Uncharacterized protein</fullName>
    </submittedName>
</protein>
<comment type="caution">
    <text evidence="1">The sequence shown here is derived from an EMBL/GenBank/DDBJ whole genome shotgun (WGS) entry which is preliminary data.</text>
</comment>
<dbReference type="EMBL" id="BLKM01007083">
    <property type="protein sequence ID" value="GFG29659.1"/>
    <property type="molecule type" value="Genomic_DNA"/>
</dbReference>
<dbReference type="InterPro" id="IPR036397">
    <property type="entry name" value="RNaseH_sf"/>
</dbReference>
<dbReference type="InParanoid" id="A0A6L2PB39"/>